<dbReference type="SUPFAM" id="SSF55785">
    <property type="entry name" value="PYP-like sensor domain (PAS domain)"/>
    <property type="match status" value="1"/>
</dbReference>
<dbReference type="AlphaFoldDB" id="A0A4S4B588"/>
<dbReference type="Pfam" id="PF00990">
    <property type="entry name" value="GGDEF"/>
    <property type="match status" value="1"/>
</dbReference>
<accession>A0A4S4B588</accession>
<dbReference type="InterPro" id="IPR000160">
    <property type="entry name" value="GGDEF_dom"/>
</dbReference>
<dbReference type="Gene3D" id="3.30.70.270">
    <property type="match status" value="1"/>
</dbReference>
<dbReference type="PANTHER" id="PTHR46663:SF3">
    <property type="entry name" value="SLL0267 PROTEIN"/>
    <property type="match status" value="1"/>
</dbReference>
<dbReference type="InterPro" id="IPR029787">
    <property type="entry name" value="Nucleotide_cyclase"/>
</dbReference>
<dbReference type="NCBIfam" id="TIGR00254">
    <property type="entry name" value="GGDEF"/>
    <property type="match status" value="1"/>
</dbReference>
<comment type="caution">
    <text evidence="5">The sequence shown here is derived from an EMBL/GenBank/DDBJ whole genome shotgun (WGS) entry which is preliminary data.</text>
</comment>
<dbReference type="SMART" id="SM00267">
    <property type="entry name" value="GGDEF"/>
    <property type="match status" value="1"/>
</dbReference>
<evidence type="ECO:0000313" key="5">
    <source>
        <dbReference type="EMBL" id="THF66966.1"/>
    </source>
</evidence>
<dbReference type="InterPro" id="IPR052163">
    <property type="entry name" value="DGC-Regulatory_Protein"/>
</dbReference>
<dbReference type="PANTHER" id="PTHR46663">
    <property type="entry name" value="DIGUANYLATE CYCLASE DGCT-RELATED"/>
    <property type="match status" value="1"/>
</dbReference>
<dbReference type="PROSITE" id="PS50113">
    <property type="entry name" value="PAC"/>
    <property type="match status" value="1"/>
</dbReference>
<dbReference type="EMBL" id="SSOC01000001">
    <property type="protein sequence ID" value="THF66966.1"/>
    <property type="molecule type" value="Genomic_DNA"/>
</dbReference>
<dbReference type="SUPFAM" id="SSF55073">
    <property type="entry name" value="Nucleotide cyclase"/>
    <property type="match status" value="1"/>
</dbReference>
<dbReference type="PROSITE" id="PS50887">
    <property type="entry name" value="GGDEF"/>
    <property type="match status" value="1"/>
</dbReference>
<feature type="domain" description="PAC" evidence="3">
    <location>
        <begin position="93"/>
        <end position="147"/>
    </location>
</feature>
<dbReference type="CDD" id="cd01949">
    <property type="entry name" value="GGDEF"/>
    <property type="match status" value="1"/>
</dbReference>
<dbReference type="InterPro" id="IPR035965">
    <property type="entry name" value="PAS-like_dom_sf"/>
</dbReference>
<protein>
    <submittedName>
        <fullName evidence="5">Diguanylate cyclase</fullName>
    </submittedName>
</protein>
<dbReference type="SMART" id="SM00086">
    <property type="entry name" value="PAC"/>
    <property type="match status" value="1"/>
</dbReference>
<reference evidence="5 6" key="1">
    <citation type="submission" date="2019-04" db="EMBL/GenBank/DDBJ databases">
        <title>Azoarcus nasutitermitis sp. nov. isolated from termite nest.</title>
        <authorList>
            <person name="Lin S.-Y."/>
            <person name="Hameed A."/>
            <person name="Hsu Y.-H."/>
            <person name="Young C.-C."/>
        </authorList>
    </citation>
    <scope>NUCLEOTIDE SEQUENCE [LARGE SCALE GENOMIC DNA]</scope>
    <source>
        <strain evidence="5 6">CC-YHH838</strain>
    </source>
</reference>
<keyword evidence="6" id="KW-1185">Reference proteome</keyword>
<dbReference type="OrthoDB" id="42802at2"/>
<dbReference type="InterPro" id="IPR000014">
    <property type="entry name" value="PAS"/>
</dbReference>
<organism evidence="5 6">
    <name type="scientific">Pseudothauera nasutitermitis</name>
    <dbReference type="NCBI Taxonomy" id="2565930"/>
    <lineage>
        <taxon>Bacteria</taxon>
        <taxon>Pseudomonadati</taxon>
        <taxon>Pseudomonadota</taxon>
        <taxon>Betaproteobacteria</taxon>
        <taxon>Rhodocyclales</taxon>
        <taxon>Zoogloeaceae</taxon>
        <taxon>Pseudothauera</taxon>
    </lineage>
</organism>
<dbReference type="CDD" id="cd00130">
    <property type="entry name" value="PAS"/>
    <property type="match status" value="1"/>
</dbReference>
<evidence type="ECO:0000313" key="6">
    <source>
        <dbReference type="Proteomes" id="UP000308430"/>
    </source>
</evidence>
<dbReference type="Proteomes" id="UP000308430">
    <property type="component" value="Unassembled WGS sequence"/>
</dbReference>
<feature type="domain" description="GGDEF" evidence="4">
    <location>
        <begin position="179"/>
        <end position="310"/>
    </location>
</feature>
<name>A0A4S4B588_9RHOO</name>
<evidence type="ECO:0000256" key="1">
    <source>
        <dbReference type="SAM" id="MobiDB-lite"/>
    </source>
</evidence>
<dbReference type="SMART" id="SM00091">
    <property type="entry name" value="PAS"/>
    <property type="match status" value="1"/>
</dbReference>
<dbReference type="InterPro" id="IPR043128">
    <property type="entry name" value="Rev_trsase/Diguanyl_cyclase"/>
</dbReference>
<dbReference type="Gene3D" id="3.30.450.20">
    <property type="entry name" value="PAS domain"/>
    <property type="match status" value="1"/>
</dbReference>
<feature type="domain" description="PAS" evidence="2">
    <location>
        <begin position="22"/>
        <end position="68"/>
    </location>
</feature>
<evidence type="ECO:0000259" key="4">
    <source>
        <dbReference type="PROSITE" id="PS50887"/>
    </source>
</evidence>
<dbReference type="NCBIfam" id="TIGR00229">
    <property type="entry name" value="sensory_box"/>
    <property type="match status" value="1"/>
</dbReference>
<dbReference type="InterPro" id="IPR001610">
    <property type="entry name" value="PAC"/>
</dbReference>
<evidence type="ECO:0000259" key="3">
    <source>
        <dbReference type="PROSITE" id="PS50113"/>
    </source>
</evidence>
<evidence type="ECO:0000259" key="2">
    <source>
        <dbReference type="PROSITE" id="PS50112"/>
    </source>
</evidence>
<sequence length="315" mass="34660">MSRRKEKPGQQWKRPLLPDPSTQEHIARAIDQARDGVIITDAGGNILYVNPAVTQRTGYAHAELVGRNPRLLQSGKQGAGFYARLWNALRESGTWQGEIVNRHKNGHLTTEYLTISTVFDDDGAPSYYLGVFLDIAPLRQKQQQLELLAYTDPLTGLPNRVFLMERMRQTLALARRSGRQVAVCYVDLDGFKDINDRGGHHCGDHVLTVISRRLQHAVREGDTVARLGGDEFALLLTGLDGPEQIGPALQRIGAIIASPIDGLEDTHISASIGVTFYPTDPDSPDALLRHADQAMYQAKRARSAYCVFNASGAPG</sequence>
<dbReference type="GO" id="GO:0006355">
    <property type="term" value="P:regulation of DNA-templated transcription"/>
    <property type="evidence" value="ECO:0007669"/>
    <property type="project" value="InterPro"/>
</dbReference>
<dbReference type="InterPro" id="IPR000700">
    <property type="entry name" value="PAS-assoc_C"/>
</dbReference>
<dbReference type="InterPro" id="IPR013767">
    <property type="entry name" value="PAS_fold"/>
</dbReference>
<dbReference type="Pfam" id="PF00989">
    <property type="entry name" value="PAS"/>
    <property type="match status" value="1"/>
</dbReference>
<proteinExistence type="predicted"/>
<gene>
    <name evidence="5" type="ORF">E6C76_00805</name>
</gene>
<dbReference type="PROSITE" id="PS50112">
    <property type="entry name" value="PAS"/>
    <property type="match status" value="1"/>
</dbReference>
<dbReference type="RefSeq" id="WP_136346375.1">
    <property type="nucleotide sequence ID" value="NZ_SSOC01000001.1"/>
</dbReference>
<feature type="region of interest" description="Disordered" evidence="1">
    <location>
        <begin position="1"/>
        <end position="21"/>
    </location>
</feature>